<reference evidence="2" key="1">
    <citation type="journal article" date="2017" name="Plant J.">
        <title>The pomegranate (Punica granatum L.) genome and the genomics of punicalagin biosynthesis.</title>
        <authorList>
            <person name="Qin G."/>
            <person name="Xu C."/>
            <person name="Ming R."/>
            <person name="Tang H."/>
            <person name="Guyot R."/>
            <person name="Kramer E.M."/>
            <person name="Hu Y."/>
            <person name="Yi X."/>
            <person name="Qi Y."/>
            <person name="Xu X."/>
            <person name="Gao Z."/>
            <person name="Pan H."/>
            <person name="Jian J."/>
            <person name="Tian Y."/>
            <person name="Yue Z."/>
            <person name="Xu Y."/>
        </authorList>
    </citation>
    <scope>NUCLEOTIDE SEQUENCE [LARGE SCALE GENOMIC DNA]</scope>
    <source>
        <strain evidence="2">cv. Dabenzi</strain>
    </source>
</reference>
<organism evidence="1 2">
    <name type="scientific">Punica granatum</name>
    <name type="common">Pomegranate</name>
    <dbReference type="NCBI Taxonomy" id="22663"/>
    <lineage>
        <taxon>Eukaryota</taxon>
        <taxon>Viridiplantae</taxon>
        <taxon>Streptophyta</taxon>
        <taxon>Embryophyta</taxon>
        <taxon>Tracheophyta</taxon>
        <taxon>Spermatophyta</taxon>
        <taxon>Magnoliopsida</taxon>
        <taxon>eudicotyledons</taxon>
        <taxon>Gunneridae</taxon>
        <taxon>Pentapetalae</taxon>
        <taxon>rosids</taxon>
        <taxon>malvids</taxon>
        <taxon>Myrtales</taxon>
        <taxon>Lythraceae</taxon>
        <taxon>Punica</taxon>
    </lineage>
</organism>
<dbReference type="EMBL" id="MTKT01002956">
    <property type="protein sequence ID" value="OWM76856.1"/>
    <property type="molecule type" value="Genomic_DNA"/>
</dbReference>
<gene>
    <name evidence="1" type="ORF">CDL15_Pgr015115</name>
</gene>
<comment type="caution">
    <text evidence="1">The sequence shown here is derived from an EMBL/GenBank/DDBJ whole genome shotgun (WGS) entry which is preliminary data.</text>
</comment>
<protein>
    <submittedName>
        <fullName evidence="1">Uncharacterized protein</fullName>
    </submittedName>
</protein>
<accession>A0A218WW52</accession>
<sequence>MPPPCDEGFCFAGCLVLRDSSSGVERLRILSGRELESAVVIAVYSTYDPGITSKSLQLGPVLGDLDTRPPGAPVSHAWAYRDFLDDVLATLSVVQHSRQLWTLVIRMP</sequence>
<dbReference type="Proteomes" id="UP000197138">
    <property type="component" value="Unassembled WGS sequence"/>
</dbReference>
<evidence type="ECO:0000313" key="1">
    <source>
        <dbReference type="EMBL" id="OWM76856.1"/>
    </source>
</evidence>
<proteinExistence type="predicted"/>
<evidence type="ECO:0000313" key="2">
    <source>
        <dbReference type="Proteomes" id="UP000197138"/>
    </source>
</evidence>
<name>A0A218WW52_PUNGR</name>
<dbReference type="AlphaFoldDB" id="A0A218WW52"/>